<evidence type="ECO:0000256" key="9">
    <source>
        <dbReference type="ARBA" id="ARBA00032824"/>
    </source>
</evidence>
<sequence length="197" mass="20149">MPVGSPAPDLFAPDQNGALQRLSDQRGRAVVVYFYPKDGTPGCTEEACAFRDVWDKYKTSNVVVFGVSTDSRESHEAFARENKLPFSILSDPDQTWIAAFGVPMSLGVAKRVTFLIDPDGKVAKVYPDVDPGVHATQVLKDAAALTGAAPPDSAAPTPGGAAPAAPTDPAAPPANGAPAAPPAGATPPAPAPAAPPK</sequence>
<feature type="compositionally biased region" description="Pro residues" evidence="13">
    <location>
        <begin position="179"/>
        <end position="197"/>
    </location>
</feature>
<dbReference type="PANTHER" id="PTHR42801">
    <property type="entry name" value="THIOREDOXIN-DEPENDENT PEROXIDE REDUCTASE"/>
    <property type="match status" value="1"/>
</dbReference>
<dbReference type="InterPro" id="IPR036249">
    <property type="entry name" value="Thioredoxin-like_sf"/>
</dbReference>
<dbReference type="EC" id="1.11.1.24" evidence="3"/>
<evidence type="ECO:0000256" key="3">
    <source>
        <dbReference type="ARBA" id="ARBA00013017"/>
    </source>
</evidence>
<dbReference type="GO" id="GO:0034599">
    <property type="term" value="P:cellular response to oxidative stress"/>
    <property type="evidence" value="ECO:0007669"/>
    <property type="project" value="TreeGrafter"/>
</dbReference>
<dbReference type="Pfam" id="PF00578">
    <property type="entry name" value="AhpC-TSA"/>
    <property type="match status" value="1"/>
</dbReference>
<dbReference type="AlphaFoldDB" id="A0A017T2H5"/>
<evidence type="ECO:0000256" key="1">
    <source>
        <dbReference type="ARBA" id="ARBA00003330"/>
    </source>
</evidence>
<evidence type="ECO:0000256" key="4">
    <source>
        <dbReference type="ARBA" id="ARBA00022559"/>
    </source>
</evidence>
<evidence type="ECO:0000256" key="5">
    <source>
        <dbReference type="ARBA" id="ARBA00022862"/>
    </source>
</evidence>
<dbReference type="PROSITE" id="PS51352">
    <property type="entry name" value="THIOREDOXIN_2"/>
    <property type="match status" value="1"/>
</dbReference>
<keyword evidence="5" id="KW-0049">Antioxidant</keyword>
<name>A0A017T2H5_9BACT</name>
<proteinExistence type="inferred from homology"/>
<dbReference type="Proteomes" id="UP000019678">
    <property type="component" value="Unassembled WGS sequence"/>
</dbReference>
<keyword evidence="7" id="KW-1015">Disulfide bond</keyword>
<comment type="catalytic activity">
    <reaction evidence="12">
        <text>a hydroperoxide + [thioredoxin]-dithiol = an alcohol + [thioredoxin]-disulfide + H2O</text>
        <dbReference type="Rhea" id="RHEA:62620"/>
        <dbReference type="Rhea" id="RHEA-COMP:10698"/>
        <dbReference type="Rhea" id="RHEA-COMP:10700"/>
        <dbReference type="ChEBI" id="CHEBI:15377"/>
        <dbReference type="ChEBI" id="CHEBI:29950"/>
        <dbReference type="ChEBI" id="CHEBI:30879"/>
        <dbReference type="ChEBI" id="CHEBI:35924"/>
        <dbReference type="ChEBI" id="CHEBI:50058"/>
        <dbReference type="EC" id="1.11.1.24"/>
    </reaction>
</comment>
<dbReference type="FunFam" id="3.40.30.10:FF:000007">
    <property type="entry name" value="Thioredoxin-dependent thiol peroxidase"/>
    <property type="match status" value="1"/>
</dbReference>
<evidence type="ECO:0000256" key="11">
    <source>
        <dbReference type="ARBA" id="ARBA00042639"/>
    </source>
</evidence>
<dbReference type="GO" id="GO:0008379">
    <property type="term" value="F:thioredoxin peroxidase activity"/>
    <property type="evidence" value="ECO:0007669"/>
    <property type="project" value="TreeGrafter"/>
</dbReference>
<comment type="caution">
    <text evidence="15">The sequence shown here is derived from an EMBL/GenBank/DDBJ whole genome shotgun (WGS) entry which is preliminary data.</text>
</comment>
<dbReference type="EMBL" id="ASRX01000046">
    <property type="protein sequence ID" value="EYF03438.1"/>
    <property type="molecule type" value="Genomic_DNA"/>
</dbReference>
<evidence type="ECO:0000256" key="12">
    <source>
        <dbReference type="ARBA" id="ARBA00049091"/>
    </source>
</evidence>
<dbReference type="GO" id="GO:0045454">
    <property type="term" value="P:cell redox homeostasis"/>
    <property type="evidence" value="ECO:0007669"/>
    <property type="project" value="TreeGrafter"/>
</dbReference>
<keyword evidence="16" id="KW-1185">Reference proteome</keyword>
<evidence type="ECO:0000256" key="7">
    <source>
        <dbReference type="ARBA" id="ARBA00023157"/>
    </source>
</evidence>
<reference evidence="15 16" key="1">
    <citation type="submission" date="2013-05" db="EMBL/GenBank/DDBJ databases">
        <title>Genome assembly of Chondromyces apiculatus DSM 436.</title>
        <authorList>
            <person name="Sharma G."/>
            <person name="Khatri I."/>
            <person name="Kaur C."/>
            <person name="Mayilraj S."/>
            <person name="Subramanian S."/>
        </authorList>
    </citation>
    <scope>NUCLEOTIDE SEQUENCE [LARGE SCALE GENOMIC DNA]</scope>
    <source>
        <strain evidence="15 16">DSM 436</strain>
    </source>
</reference>
<feature type="region of interest" description="Disordered" evidence="13">
    <location>
        <begin position="144"/>
        <end position="197"/>
    </location>
</feature>
<feature type="compositionally biased region" description="Low complexity" evidence="13">
    <location>
        <begin position="146"/>
        <end position="178"/>
    </location>
</feature>
<keyword evidence="8" id="KW-0676">Redox-active center</keyword>
<dbReference type="InterPro" id="IPR000866">
    <property type="entry name" value="AhpC/TSA"/>
</dbReference>
<comment type="subunit">
    <text evidence="2">Monomer.</text>
</comment>
<dbReference type="SUPFAM" id="SSF52833">
    <property type="entry name" value="Thioredoxin-like"/>
    <property type="match status" value="1"/>
</dbReference>
<dbReference type="GO" id="GO:0005737">
    <property type="term" value="C:cytoplasm"/>
    <property type="evidence" value="ECO:0007669"/>
    <property type="project" value="TreeGrafter"/>
</dbReference>
<evidence type="ECO:0000259" key="14">
    <source>
        <dbReference type="PROSITE" id="PS51352"/>
    </source>
</evidence>
<keyword evidence="6" id="KW-0560">Oxidoreductase</keyword>
<dbReference type="STRING" id="1192034.CAP_5544"/>
<evidence type="ECO:0000313" key="16">
    <source>
        <dbReference type="Proteomes" id="UP000019678"/>
    </source>
</evidence>
<evidence type="ECO:0000313" key="15">
    <source>
        <dbReference type="EMBL" id="EYF03438.1"/>
    </source>
</evidence>
<dbReference type="InterPro" id="IPR050924">
    <property type="entry name" value="Peroxiredoxin_BCP/PrxQ"/>
</dbReference>
<evidence type="ECO:0000256" key="13">
    <source>
        <dbReference type="SAM" id="MobiDB-lite"/>
    </source>
</evidence>
<dbReference type="InterPro" id="IPR013766">
    <property type="entry name" value="Thioredoxin_domain"/>
</dbReference>
<gene>
    <name evidence="15" type="ORF">CAP_5544</name>
</gene>
<protein>
    <recommendedName>
        <fullName evidence="3">thioredoxin-dependent peroxiredoxin</fullName>
        <ecNumber evidence="3">1.11.1.24</ecNumber>
    </recommendedName>
    <alternativeName>
        <fullName evidence="9">Thioredoxin peroxidase</fullName>
    </alternativeName>
    <alternativeName>
        <fullName evidence="11">Thioredoxin-dependent peroxiredoxin Bcp</fullName>
    </alternativeName>
</protein>
<evidence type="ECO:0000256" key="6">
    <source>
        <dbReference type="ARBA" id="ARBA00023002"/>
    </source>
</evidence>
<evidence type="ECO:0000256" key="8">
    <source>
        <dbReference type="ARBA" id="ARBA00023284"/>
    </source>
</evidence>
<dbReference type="eggNOG" id="COG1225">
    <property type="taxonomic scope" value="Bacteria"/>
</dbReference>
<dbReference type="Gene3D" id="3.40.30.10">
    <property type="entry name" value="Glutaredoxin"/>
    <property type="match status" value="1"/>
</dbReference>
<dbReference type="PANTHER" id="PTHR42801:SF4">
    <property type="entry name" value="AHPC_TSA FAMILY PROTEIN"/>
    <property type="match status" value="1"/>
</dbReference>
<accession>A0A017T2H5</accession>
<keyword evidence="4 15" id="KW-0575">Peroxidase</keyword>
<organism evidence="15 16">
    <name type="scientific">Chondromyces apiculatus DSM 436</name>
    <dbReference type="NCBI Taxonomy" id="1192034"/>
    <lineage>
        <taxon>Bacteria</taxon>
        <taxon>Pseudomonadati</taxon>
        <taxon>Myxococcota</taxon>
        <taxon>Polyangia</taxon>
        <taxon>Polyangiales</taxon>
        <taxon>Polyangiaceae</taxon>
        <taxon>Chondromyces</taxon>
    </lineage>
</organism>
<comment type="similarity">
    <text evidence="10">Belongs to the peroxiredoxin family. BCP/PrxQ subfamily.</text>
</comment>
<comment type="function">
    <text evidence="1">Thiol-specific peroxidase that catalyzes the reduction of hydrogen peroxide and organic hydroperoxides to water and alcohols, respectively. Plays a role in cell protection against oxidative stress by detoxifying peroxides and as sensor of hydrogen peroxide-mediated signaling events.</text>
</comment>
<evidence type="ECO:0000256" key="2">
    <source>
        <dbReference type="ARBA" id="ARBA00011245"/>
    </source>
</evidence>
<evidence type="ECO:0000256" key="10">
    <source>
        <dbReference type="ARBA" id="ARBA00038489"/>
    </source>
</evidence>
<feature type="domain" description="Thioredoxin" evidence="14">
    <location>
        <begin position="1"/>
        <end position="147"/>
    </location>
</feature>
<dbReference type="CDD" id="cd03017">
    <property type="entry name" value="PRX_BCP"/>
    <property type="match status" value="1"/>
</dbReference>